<feature type="modified residue" description="Glycine radical" evidence="3">
    <location>
        <position position="659"/>
    </location>
</feature>
<dbReference type="InterPro" id="IPR001150">
    <property type="entry name" value="Gly_radical"/>
</dbReference>
<dbReference type="EMBL" id="DWXE01000039">
    <property type="protein sequence ID" value="HJB91738.1"/>
    <property type="molecule type" value="Genomic_DNA"/>
</dbReference>
<dbReference type="GO" id="GO:0005829">
    <property type="term" value="C:cytosol"/>
    <property type="evidence" value="ECO:0007669"/>
    <property type="project" value="TreeGrafter"/>
</dbReference>
<evidence type="ECO:0000313" key="7">
    <source>
        <dbReference type="Proteomes" id="UP000886883"/>
    </source>
</evidence>
<evidence type="ECO:0000256" key="3">
    <source>
        <dbReference type="PROSITE-ProRule" id="PRU00493"/>
    </source>
</evidence>
<dbReference type="PANTHER" id="PTHR43641">
    <property type="entry name" value="FORMATE ACETYLTRANSFERASE 3-RELATED"/>
    <property type="match status" value="1"/>
</dbReference>
<evidence type="ECO:0000313" key="6">
    <source>
        <dbReference type="EMBL" id="HJB91738.1"/>
    </source>
</evidence>
<dbReference type="PROSITE" id="PS51149">
    <property type="entry name" value="GLY_RADICAL_2"/>
    <property type="match status" value="1"/>
</dbReference>
<dbReference type="Proteomes" id="UP000886883">
    <property type="component" value="Unassembled WGS sequence"/>
</dbReference>
<dbReference type="InterPro" id="IPR004184">
    <property type="entry name" value="PFL_dom"/>
</dbReference>
<dbReference type="Pfam" id="PF01228">
    <property type="entry name" value="Gly_radical"/>
    <property type="match status" value="1"/>
</dbReference>
<sequence>MTEMEREKEKNIDRCAQAYAELLDGCEIRISGEGVPEGFYLPGGRAESVRLILESDNAHYPFGTGCLYHGIGEILKWTGRRRSEDTEETAAYRRGIHTVYKAVQRLILRHAREAKRLAEQEADANRKNSLQRIAGICGRISEKRPATFEEGLQLFWFLYLARSPFGVGCIGRLDQTLYPFYRMECRAGSWNREEAMEAVLRFYRNLNRLRAGDTLRNLMLSGQNEAGKDQTNELTWIFLEAYERAGDAEPHLNVRIHENTPKSLIRACVRLLAKGKGQPTLYFDENIILAMERAGISHVDACRYANDGCTETVIDQKSGIVFWQHEMVKTVELTLFNGEENPCVVPVRMRKNSAQGPLFTPKTSLVKGFRSGAFEEMKSFEEFLNAFFRQLDFQLDQQFLRIEEKMQEDETNTVTSPLVGGSFWRSAVTGKDPLRGGGFDVSNYQLLSGTITTAADSLRAVEECVFVRKWCTAAELKRALAADFQGWEALRQRLLHVPKFGNGDERTDGLAAEIGKHFIRRVNGFCGTKPLRPGLYNIDFGIFANTVGATPDGRRFRDPIGEHCCPTPGAAQKGPTAVVESASRLPMRDGYASSPLQLTLDQGGFEMGADREEILYRLMEGARRAHVPVLNLAMYDKKALRAAQKEPEKYRDLIVRVWGFNARFVELDRELQEHIIGRMGGGDNG</sequence>
<dbReference type="PROSITE" id="PS51554">
    <property type="entry name" value="PFL"/>
    <property type="match status" value="1"/>
</dbReference>
<dbReference type="SUPFAM" id="SSF51998">
    <property type="entry name" value="PFL-like glycyl radical enzymes"/>
    <property type="match status" value="1"/>
</dbReference>
<reference evidence="6" key="2">
    <citation type="submission" date="2021-04" db="EMBL/GenBank/DDBJ databases">
        <authorList>
            <person name="Gilroy R."/>
        </authorList>
    </citation>
    <scope>NUCLEOTIDE SEQUENCE</scope>
    <source>
        <strain evidence="6">USAMLcec3-2134</strain>
    </source>
</reference>
<comment type="caution">
    <text evidence="6">The sequence shown here is derived from an EMBL/GenBank/DDBJ whole genome shotgun (WGS) entry which is preliminary data.</text>
</comment>
<dbReference type="Pfam" id="PF02901">
    <property type="entry name" value="PFL-like"/>
    <property type="match status" value="1"/>
</dbReference>
<dbReference type="PANTHER" id="PTHR43641:SF2">
    <property type="entry name" value="DEHYDRATASE YBIW-RELATED"/>
    <property type="match status" value="1"/>
</dbReference>
<dbReference type="GO" id="GO:0016829">
    <property type="term" value="F:lyase activity"/>
    <property type="evidence" value="ECO:0007669"/>
    <property type="project" value="UniProtKB-KW"/>
</dbReference>
<organism evidence="6 7">
    <name type="scientific">Candidatus Eisenbergiella merdigallinarum</name>
    <dbReference type="NCBI Taxonomy" id="2838552"/>
    <lineage>
        <taxon>Bacteria</taxon>
        <taxon>Bacillati</taxon>
        <taxon>Bacillota</taxon>
        <taxon>Clostridia</taxon>
        <taxon>Lachnospirales</taxon>
        <taxon>Lachnospiraceae</taxon>
        <taxon>Eisenbergiella</taxon>
    </lineage>
</organism>
<dbReference type="InterPro" id="IPR051215">
    <property type="entry name" value="GRE"/>
</dbReference>
<accession>A0A9D2MRN8</accession>
<feature type="domain" description="Glycine radical" evidence="4">
    <location>
        <begin position="562"/>
        <end position="684"/>
    </location>
</feature>
<protein>
    <recommendedName>
        <fullName evidence="8">Benzylsuccinate synthase alpha subunit</fullName>
    </recommendedName>
</protein>
<evidence type="ECO:0000259" key="5">
    <source>
        <dbReference type="PROSITE" id="PS51554"/>
    </source>
</evidence>
<evidence type="ECO:0000259" key="4">
    <source>
        <dbReference type="PROSITE" id="PS51149"/>
    </source>
</evidence>
<keyword evidence="2" id="KW-0456">Lyase</keyword>
<feature type="domain" description="PFL" evidence="5">
    <location>
        <begin position="1"/>
        <end position="555"/>
    </location>
</feature>
<evidence type="ECO:0008006" key="8">
    <source>
        <dbReference type="Google" id="ProtNLM"/>
    </source>
</evidence>
<dbReference type="Gene3D" id="3.20.70.20">
    <property type="match status" value="1"/>
</dbReference>
<proteinExistence type="predicted"/>
<reference evidence="6" key="1">
    <citation type="journal article" date="2021" name="PeerJ">
        <title>Extensive microbial diversity within the chicken gut microbiome revealed by metagenomics and culture.</title>
        <authorList>
            <person name="Gilroy R."/>
            <person name="Ravi A."/>
            <person name="Getino M."/>
            <person name="Pursley I."/>
            <person name="Horton D.L."/>
            <person name="Alikhan N.F."/>
            <person name="Baker D."/>
            <person name="Gharbi K."/>
            <person name="Hall N."/>
            <person name="Watson M."/>
            <person name="Adriaenssens E.M."/>
            <person name="Foster-Nyarko E."/>
            <person name="Jarju S."/>
            <person name="Secka A."/>
            <person name="Antonio M."/>
            <person name="Oren A."/>
            <person name="Chaudhuri R.R."/>
            <person name="La Ragione R."/>
            <person name="Hildebrand F."/>
            <person name="Pallen M.J."/>
        </authorList>
    </citation>
    <scope>NUCLEOTIDE SEQUENCE</scope>
    <source>
        <strain evidence="6">USAMLcec3-2134</strain>
    </source>
</reference>
<evidence type="ECO:0000256" key="1">
    <source>
        <dbReference type="ARBA" id="ARBA00022818"/>
    </source>
</evidence>
<gene>
    <name evidence="6" type="ORF">H9763_09795</name>
</gene>
<name>A0A9D2MRN8_9FIRM</name>
<keyword evidence="1 3" id="KW-0556">Organic radical</keyword>
<dbReference type="AlphaFoldDB" id="A0A9D2MRN8"/>
<evidence type="ECO:0000256" key="2">
    <source>
        <dbReference type="ARBA" id="ARBA00023239"/>
    </source>
</evidence>